<keyword evidence="3" id="KW-1185">Reference proteome</keyword>
<evidence type="ECO:0000313" key="3">
    <source>
        <dbReference type="Proteomes" id="UP001281614"/>
    </source>
</evidence>
<evidence type="ECO:0000256" key="1">
    <source>
        <dbReference type="SAM" id="SignalP"/>
    </source>
</evidence>
<organism evidence="2 3">
    <name type="scientific">Colletotrichum kahawae</name>
    <name type="common">Coffee berry disease fungus</name>
    <dbReference type="NCBI Taxonomy" id="34407"/>
    <lineage>
        <taxon>Eukaryota</taxon>
        <taxon>Fungi</taxon>
        <taxon>Dikarya</taxon>
        <taxon>Ascomycota</taxon>
        <taxon>Pezizomycotina</taxon>
        <taxon>Sordariomycetes</taxon>
        <taxon>Hypocreomycetidae</taxon>
        <taxon>Glomerellales</taxon>
        <taxon>Glomerellaceae</taxon>
        <taxon>Colletotrichum</taxon>
        <taxon>Colletotrichum gloeosporioides species complex</taxon>
    </lineage>
</organism>
<reference evidence="2" key="1">
    <citation type="submission" date="2023-02" db="EMBL/GenBank/DDBJ databases">
        <title>Colletotrichum kahawae CIFC_Que2 genome sequencing and assembly.</title>
        <authorList>
            <person name="Baroncelli R."/>
        </authorList>
    </citation>
    <scope>NUCLEOTIDE SEQUENCE</scope>
    <source>
        <strain evidence="2">CIFC_Que2</strain>
    </source>
</reference>
<dbReference type="AlphaFoldDB" id="A0AAE0DBQ7"/>
<comment type="caution">
    <text evidence="2">The sequence shown here is derived from an EMBL/GenBank/DDBJ whole genome shotgun (WGS) entry which is preliminary data.</text>
</comment>
<gene>
    <name evidence="2" type="ORF">CKAH01_14928</name>
</gene>
<accession>A0AAE0DBQ7</accession>
<name>A0AAE0DBQ7_COLKA</name>
<proteinExistence type="predicted"/>
<dbReference type="PROSITE" id="PS51257">
    <property type="entry name" value="PROKAR_LIPOPROTEIN"/>
    <property type="match status" value="1"/>
</dbReference>
<protein>
    <submittedName>
        <fullName evidence="2">Uncharacterized protein</fullName>
    </submittedName>
</protein>
<dbReference type="Proteomes" id="UP001281614">
    <property type="component" value="Unassembled WGS sequence"/>
</dbReference>
<keyword evidence="1" id="KW-0732">Signal</keyword>
<dbReference type="EMBL" id="VYYT01000103">
    <property type="protein sequence ID" value="KAK2769913.1"/>
    <property type="molecule type" value="Genomic_DNA"/>
</dbReference>
<sequence length="62" mass="6335">MQFLKIAFTFAAALAVPASAASCIQFGACAEGNDIRQCTEGSCVQKLGQPCTIGGNIVICPV</sequence>
<feature type="chain" id="PRO_5042277109" evidence="1">
    <location>
        <begin position="21"/>
        <end position="62"/>
    </location>
</feature>
<evidence type="ECO:0000313" key="2">
    <source>
        <dbReference type="EMBL" id="KAK2769913.1"/>
    </source>
</evidence>
<feature type="signal peptide" evidence="1">
    <location>
        <begin position="1"/>
        <end position="20"/>
    </location>
</feature>